<dbReference type="Proteomes" id="UP000198923">
    <property type="component" value="Unassembled WGS sequence"/>
</dbReference>
<dbReference type="EMBL" id="FNCN01000036">
    <property type="protein sequence ID" value="SDI15661.1"/>
    <property type="molecule type" value="Genomic_DNA"/>
</dbReference>
<dbReference type="PANTHER" id="PTHR43794:SF11">
    <property type="entry name" value="AMIDOHYDROLASE-RELATED DOMAIN-CONTAINING PROTEIN"/>
    <property type="match status" value="1"/>
</dbReference>
<dbReference type="Pfam" id="PF01979">
    <property type="entry name" value="Amidohydro_1"/>
    <property type="match status" value="1"/>
</dbReference>
<dbReference type="RefSeq" id="WP_093174342.1">
    <property type="nucleotide sequence ID" value="NZ_FNCN01000036.1"/>
</dbReference>
<sequence length="456" mass="48774">MADRTLIRNASIISVDPAIGDLDNADLLIEGTRIAAVGRDLPVDGAWVIDGTGTILMPGMVDTHRHLWQTVLRNIAADWTLNQYFAGVRVVLGGHFRAEDVYAGNLAGAYEALNAGVTTVLDWSHNMNTPEHADAAVEALKATHGRYVMCYGNSNDEWLPISAKPTSQDARRVKAEHFSSDDQLVTMGMALRGPQYATPEVTLDDWALARDLGVLISVHVGDGAWGKNRPVAWLAENGLLGPDVVCAHCNSLADDEFQIMADSGCSAAMTPEIEMQMGHGWPATGRLMAVGMKPTIGIDIATCNSGHLFQVMRTVLLVERAVAHERADRAGTTAERLPVNTKDAIEFATINGAKALRLDHRIGSLTPGKDADVIMIRADGVEMAPMNNASGAVVLAGHPGLVDSVWVAGRQVKRNGRLLGVDEHALVGRVNASRDHVLAKAGVEPGGRFVPDNYSA</sequence>
<dbReference type="OrthoDB" id="3189065at2"/>
<dbReference type="GO" id="GO:0016810">
    <property type="term" value="F:hydrolase activity, acting on carbon-nitrogen (but not peptide) bonds"/>
    <property type="evidence" value="ECO:0007669"/>
    <property type="project" value="InterPro"/>
</dbReference>
<evidence type="ECO:0000313" key="4">
    <source>
        <dbReference type="Proteomes" id="UP000198923"/>
    </source>
</evidence>
<reference evidence="3 4" key="1">
    <citation type="submission" date="2016-10" db="EMBL/GenBank/DDBJ databases">
        <authorList>
            <person name="de Groot N.N."/>
        </authorList>
    </citation>
    <scope>NUCLEOTIDE SEQUENCE [LARGE SCALE GENOMIC DNA]</scope>
    <source>
        <strain evidence="3 4">CPCC 201354</strain>
    </source>
</reference>
<dbReference type="Gene3D" id="3.20.20.140">
    <property type="entry name" value="Metal-dependent hydrolases"/>
    <property type="match status" value="1"/>
</dbReference>
<dbReference type="SUPFAM" id="SSF51338">
    <property type="entry name" value="Composite domain of metallo-dependent hydrolases"/>
    <property type="match status" value="1"/>
</dbReference>
<dbReference type="AlphaFoldDB" id="A0A1G8IA73"/>
<keyword evidence="4" id="KW-1185">Reference proteome</keyword>
<dbReference type="NCBIfam" id="NF006056">
    <property type="entry name" value="PRK08204.1"/>
    <property type="match status" value="1"/>
</dbReference>
<gene>
    <name evidence="3" type="ORF">SAMN05421505_13615</name>
</gene>
<feature type="domain" description="Amidohydrolase-related" evidence="2">
    <location>
        <begin position="55"/>
        <end position="412"/>
    </location>
</feature>
<evidence type="ECO:0000256" key="1">
    <source>
        <dbReference type="ARBA" id="ARBA00022801"/>
    </source>
</evidence>
<dbReference type="InterPro" id="IPR011059">
    <property type="entry name" value="Metal-dep_hydrolase_composite"/>
</dbReference>
<evidence type="ECO:0000313" key="3">
    <source>
        <dbReference type="EMBL" id="SDI15661.1"/>
    </source>
</evidence>
<name>A0A1G8IA73_9ACTN</name>
<dbReference type="InterPro" id="IPR050287">
    <property type="entry name" value="MTA/SAH_deaminase"/>
</dbReference>
<organism evidence="3 4">
    <name type="scientific">Sinosporangium album</name>
    <dbReference type="NCBI Taxonomy" id="504805"/>
    <lineage>
        <taxon>Bacteria</taxon>
        <taxon>Bacillati</taxon>
        <taxon>Actinomycetota</taxon>
        <taxon>Actinomycetes</taxon>
        <taxon>Streptosporangiales</taxon>
        <taxon>Streptosporangiaceae</taxon>
        <taxon>Sinosporangium</taxon>
    </lineage>
</organism>
<evidence type="ECO:0000259" key="2">
    <source>
        <dbReference type="Pfam" id="PF01979"/>
    </source>
</evidence>
<proteinExistence type="predicted"/>
<accession>A0A1G8IA73</accession>
<dbReference type="InterPro" id="IPR032466">
    <property type="entry name" value="Metal_Hydrolase"/>
</dbReference>
<dbReference type="Gene3D" id="2.30.40.10">
    <property type="entry name" value="Urease, subunit C, domain 1"/>
    <property type="match status" value="1"/>
</dbReference>
<dbReference type="PANTHER" id="PTHR43794">
    <property type="entry name" value="AMINOHYDROLASE SSNA-RELATED"/>
    <property type="match status" value="1"/>
</dbReference>
<dbReference type="STRING" id="504805.SAMN05421505_13615"/>
<keyword evidence="1" id="KW-0378">Hydrolase</keyword>
<dbReference type="SUPFAM" id="SSF51556">
    <property type="entry name" value="Metallo-dependent hydrolases"/>
    <property type="match status" value="1"/>
</dbReference>
<protein>
    <submittedName>
        <fullName evidence="3">Cytosine/adenosine deaminase</fullName>
    </submittedName>
</protein>
<dbReference type="InterPro" id="IPR006680">
    <property type="entry name" value="Amidohydro-rel"/>
</dbReference>